<dbReference type="PANTHER" id="PTHR43081:SF1">
    <property type="entry name" value="ADENYLATE CYCLASE, TERMINAL-DIFFERENTIATION SPECIFIC"/>
    <property type="match status" value="1"/>
</dbReference>
<evidence type="ECO:0000259" key="2">
    <source>
        <dbReference type="PROSITE" id="PS50125"/>
    </source>
</evidence>
<gene>
    <name evidence="3" type="ORF">ACD_49C00067G0043</name>
</gene>
<dbReference type="SUPFAM" id="SSF55073">
    <property type="entry name" value="Nucleotide cyclase"/>
    <property type="match status" value="1"/>
</dbReference>
<dbReference type="AlphaFoldDB" id="K2AW68"/>
<accession>K2AW68</accession>
<dbReference type="PROSITE" id="PS50125">
    <property type="entry name" value="GUANYLATE_CYCLASE_2"/>
    <property type="match status" value="1"/>
</dbReference>
<dbReference type="InterPro" id="IPR001054">
    <property type="entry name" value="A/G_cyclase"/>
</dbReference>
<protein>
    <recommendedName>
        <fullName evidence="2">Guanylate cyclase domain-containing protein</fullName>
    </recommendedName>
</protein>
<dbReference type="Pfam" id="PF05226">
    <property type="entry name" value="CHASE2"/>
    <property type="match status" value="1"/>
</dbReference>
<evidence type="ECO:0000256" key="1">
    <source>
        <dbReference type="SAM" id="Phobius"/>
    </source>
</evidence>
<dbReference type="CDD" id="cd07302">
    <property type="entry name" value="CHD"/>
    <property type="match status" value="1"/>
</dbReference>
<dbReference type="Pfam" id="PF00211">
    <property type="entry name" value="Guanylate_cyc"/>
    <property type="match status" value="1"/>
</dbReference>
<reference evidence="3" key="1">
    <citation type="journal article" date="2012" name="Science">
        <title>Fermentation, hydrogen, and sulfur metabolism in multiple uncultivated bacterial phyla.</title>
        <authorList>
            <person name="Wrighton K.C."/>
            <person name="Thomas B.C."/>
            <person name="Sharon I."/>
            <person name="Miller C.S."/>
            <person name="Castelle C.J."/>
            <person name="VerBerkmoes N.C."/>
            <person name="Wilkins M.J."/>
            <person name="Hettich R.L."/>
            <person name="Lipton M.S."/>
            <person name="Williams K.H."/>
            <person name="Long P.E."/>
            <person name="Banfield J.F."/>
        </authorList>
    </citation>
    <scope>NUCLEOTIDE SEQUENCE [LARGE SCALE GENOMIC DNA]</scope>
</reference>
<dbReference type="InterPro" id="IPR007890">
    <property type="entry name" value="CHASE2"/>
</dbReference>
<feature type="transmembrane region" description="Helical" evidence="1">
    <location>
        <begin position="325"/>
        <end position="345"/>
    </location>
</feature>
<comment type="caution">
    <text evidence="3">The sequence shown here is derived from an EMBL/GenBank/DDBJ whole genome shotgun (WGS) entry which is preliminary data.</text>
</comment>
<proteinExistence type="predicted"/>
<evidence type="ECO:0000313" key="3">
    <source>
        <dbReference type="EMBL" id="EKD66057.1"/>
    </source>
</evidence>
<organism evidence="3">
    <name type="scientific">uncultured bacterium</name>
    <name type="common">gcode 4</name>
    <dbReference type="NCBI Taxonomy" id="1234023"/>
    <lineage>
        <taxon>Bacteria</taxon>
        <taxon>environmental samples</taxon>
    </lineage>
</organism>
<dbReference type="SMART" id="SM00044">
    <property type="entry name" value="CYCc"/>
    <property type="match status" value="1"/>
</dbReference>
<keyword evidence="1" id="KW-0472">Membrane</keyword>
<name>K2AW68_9BACT</name>
<dbReference type="GO" id="GO:0006171">
    <property type="term" value="P:cAMP biosynthetic process"/>
    <property type="evidence" value="ECO:0007669"/>
    <property type="project" value="TreeGrafter"/>
</dbReference>
<sequence length="672" mass="79961">MKILELLKRNKSFILAWTWFFLLVFLFSSRLEYIITNNFFRFNNGFVDKNIVIVALDSKTINSPKFKRFQDISRCDYAELIKNIQYWEPKAIWVDVFFSQESKDKNCDKELIKIINENENIIIWTEYIDSKNDVEKKLFGLNEEMKNIAYVDTKSYNDLDLFWISSGLDFKNKIPIYFNWNNPILPLSLALYKVNNNIENINIDENNIYIDSKKISYKNWNININFFTDNYKVLSFIDVLENNVNLEEFKDKTVLIWATAPDIHDEFLTPYNTSSFMPGVVIHANMYNSLSKNKLLNYENILIFFFVNLVLFSLFIFILIKSKRLIYWIIYSFFVLLSFILLSIISFNIGYYISISSGIILYIVANFWVYLKKYLEEKKSKDEIKSMFSKYISSDVVDELIKTWVEELKLGWFEREITVFFSDLAGFTNLSENLKPEDLWKILNVYFEEMSNIILDKKWTIDKFIGDAIMAFWNAPLENIDHATLACEAALFQRKALEKVRAKVKTLWVESLIDMRIWINTWKATIWNFWSSHRYDYTALGDTVNLASRLESINKQYGTNLIISETTFAQINKDNFIIREIDEIAVKWKEKPIKIYELIDFKTNKIDKKEQELLDNYKEALASYRAQDFKKARKIFEKIWDTPSLKFIERCDNFIKNPPEKGWDGVYRFNVK</sequence>
<keyword evidence="1" id="KW-0812">Transmembrane</keyword>
<keyword evidence="1" id="KW-1133">Transmembrane helix</keyword>
<feature type="transmembrane region" description="Helical" evidence="1">
    <location>
        <begin position="351"/>
        <end position="371"/>
    </location>
</feature>
<dbReference type="Gene3D" id="3.30.70.1230">
    <property type="entry name" value="Nucleotide cyclase"/>
    <property type="match status" value="1"/>
</dbReference>
<feature type="transmembrane region" description="Helical" evidence="1">
    <location>
        <begin position="301"/>
        <end position="320"/>
    </location>
</feature>
<feature type="domain" description="Guanylate cyclase" evidence="2">
    <location>
        <begin position="418"/>
        <end position="551"/>
    </location>
</feature>
<dbReference type="InterPro" id="IPR029787">
    <property type="entry name" value="Nucleotide_cyclase"/>
</dbReference>
<dbReference type="PANTHER" id="PTHR43081">
    <property type="entry name" value="ADENYLATE CYCLASE, TERMINAL-DIFFERENTIATION SPECIFIC-RELATED"/>
    <property type="match status" value="1"/>
</dbReference>
<dbReference type="SMART" id="SM01080">
    <property type="entry name" value="CHASE2"/>
    <property type="match status" value="1"/>
</dbReference>
<dbReference type="InterPro" id="IPR050697">
    <property type="entry name" value="Adenylyl/Guanylyl_Cyclase_3/4"/>
</dbReference>
<dbReference type="EMBL" id="AMFJ01021653">
    <property type="protein sequence ID" value="EKD66057.1"/>
    <property type="molecule type" value="Genomic_DNA"/>
</dbReference>
<dbReference type="GO" id="GO:0004016">
    <property type="term" value="F:adenylate cyclase activity"/>
    <property type="evidence" value="ECO:0007669"/>
    <property type="project" value="UniProtKB-ARBA"/>
</dbReference>
<dbReference type="GO" id="GO:0035556">
    <property type="term" value="P:intracellular signal transduction"/>
    <property type="evidence" value="ECO:0007669"/>
    <property type="project" value="InterPro"/>
</dbReference>